<reference evidence="1 2" key="1">
    <citation type="journal article" date="2018" name="PLoS ONE">
        <title>The draft genome of Kipferlia bialata reveals reductive genome evolution in fornicate parasites.</title>
        <authorList>
            <person name="Tanifuji G."/>
            <person name="Takabayashi S."/>
            <person name="Kume K."/>
            <person name="Takagi M."/>
            <person name="Nakayama T."/>
            <person name="Kamikawa R."/>
            <person name="Inagaki Y."/>
            <person name="Hashimoto T."/>
        </authorList>
    </citation>
    <scope>NUCLEOTIDE SEQUENCE [LARGE SCALE GENOMIC DNA]</scope>
    <source>
        <strain evidence="1">NY0173</strain>
    </source>
</reference>
<name>A0A391NWQ4_9EUKA</name>
<dbReference type="AlphaFoldDB" id="A0A391NWQ4"/>
<dbReference type="Proteomes" id="UP000265618">
    <property type="component" value="Unassembled WGS sequence"/>
</dbReference>
<evidence type="ECO:0000313" key="2">
    <source>
        <dbReference type="Proteomes" id="UP000265618"/>
    </source>
</evidence>
<gene>
    <name evidence="1" type="ORF">KIPB_006636</name>
</gene>
<protein>
    <submittedName>
        <fullName evidence="1">Uncharacterized protein</fullName>
    </submittedName>
</protein>
<organism evidence="1 2">
    <name type="scientific">Kipferlia bialata</name>
    <dbReference type="NCBI Taxonomy" id="797122"/>
    <lineage>
        <taxon>Eukaryota</taxon>
        <taxon>Metamonada</taxon>
        <taxon>Carpediemonas-like organisms</taxon>
        <taxon>Kipferlia</taxon>
    </lineage>
</organism>
<keyword evidence="2" id="KW-1185">Reference proteome</keyword>
<dbReference type="EMBL" id="BDIP01001731">
    <property type="protein sequence ID" value="GCA62923.1"/>
    <property type="molecule type" value="Genomic_DNA"/>
</dbReference>
<proteinExistence type="predicted"/>
<comment type="caution">
    <text evidence="1">The sequence shown here is derived from an EMBL/GenBank/DDBJ whole genome shotgun (WGS) entry which is preliminary data.</text>
</comment>
<evidence type="ECO:0000313" key="1">
    <source>
        <dbReference type="EMBL" id="GCA62923.1"/>
    </source>
</evidence>
<sequence length="78" mass="8467">MVPIFSWGKGEWLLGCISEGVAEHSEACDVMSAMPLRIQRYPILSPPVPNPAITGDVGYFEFADNDNPALAFLSPTEV</sequence>
<accession>A0A391NWQ4</accession>